<dbReference type="EMBL" id="CAJNOC010000542">
    <property type="protein sequence ID" value="CAF0774367.1"/>
    <property type="molecule type" value="Genomic_DNA"/>
</dbReference>
<dbReference type="Proteomes" id="UP000663879">
    <property type="component" value="Unassembled WGS sequence"/>
</dbReference>
<organism evidence="1 2">
    <name type="scientific">Brachionus calyciflorus</name>
    <dbReference type="NCBI Taxonomy" id="104777"/>
    <lineage>
        <taxon>Eukaryota</taxon>
        <taxon>Metazoa</taxon>
        <taxon>Spiralia</taxon>
        <taxon>Gnathifera</taxon>
        <taxon>Rotifera</taxon>
        <taxon>Eurotatoria</taxon>
        <taxon>Monogononta</taxon>
        <taxon>Pseudotrocha</taxon>
        <taxon>Ploima</taxon>
        <taxon>Brachionidae</taxon>
        <taxon>Brachionus</taxon>
    </lineage>
</organism>
<dbReference type="AlphaFoldDB" id="A0A813R0T4"/>
<protein>
    <submittedName>
        <fullName evidence="1">Uncharacterized protein</fullName>
    </submittedName>
</protein>
<reference evidence="1" key="1">
    <citation type="submission" date="2021-02" db="EMBL/GenBank/DDBJ databases">
        <authorList>
            <person name="Nowell W R."/>
        </authorList>
    </citation>
    <scope>NUCLEOTIDE SEQUENCE</scope>
    <source>
        <strain evidence="1">Ploen Becks lab</strain>
    </source>
</reference>
<evidence type="ECO:0000313" key="1">
    <source>
        <dbReference type="EMBL" id="CAF0774367.1"/>
    </source>
</evidence>
<evidence type="ECO:0000313" key="2">
    <source>
        <dbReference type="Proteomes" id="UP000663879"/>
    </source>
</evidence>
<keyword evidence="2" id="KW-1185">Reference proteome</keyword>
<proteinExistence type="predicted"/>
<gene>
    <name evidence="1" type="ORF">OXX778_LOCUS5122</name>
</gene>
<accession>A0A813R0T4</accession>
<name>A0A813R0T4_9BILA</name>
<sequence>MENFKSTKFCALSPVVKKTWNKLITLNGKSPFVKRQLENMSNQNVPSDNIQSCNYEDTTNERYATVRKLNEIKQSTVKKTKDYVRPQLKQNLNRLYELKTEMVSIQSEIKKQNSNYENILNDFFDDDMVKIKINLVKSLEQELTEFESRHLSKQISSASMLSHDSGVSSYYGDEEEYFYKTTNLETLV</sequence>
<comment type="caution">
    <text evidence="1">The sequence shown here is derived from an EMBL/GenBank/DDBJ whole genome shotgun (WGS) entry which is preliminary data.</text>
</comment>